<evidence type="ECO:0000313" key="2">
    <source>
        <dbReference type="EMBL" id="RPF28312.1"/>
    </source>
</evidence>
<sequence>MHREERSRSRSRPRLELELTDCFSGPSLDESRWVPHYLPHWTTPERSAARYDLGADGLRLRIDADQPPWRPDDGPMRVSNIQTGTWSGPPGSFEGQHRQQAGLQVRTAQPSRYLWTPTYGRVEVAARASADPDCMLGIWLVGFEEDSPKHCGEICIAELFGNATSPTGSAVRLGVKAHHDPRLRTEMHDVVLPVDTTEKHTYAAEWDSVEVRIVVDGDLLVTSHQRIAYPLQLMIDLFEFPTRDQRDRDDYPKTGVIRSVRGCRAVPVA</sequence>
<dbReference type="AlphaFoldDB" id="A0A3N4ZS61"/>
<dbReference type="EMBL" id="RKRA01000001">
    <property type="protein sequence ID" value="RPF28312.1"/>
    <property type="molecule type" value="Genomic_DNA"/>
</dbReference>
<dbReference type="Pfam" id="PF00722">
    <property type="entry name" value="Glyco_hydro_16"/>
    <property type="match status" value="1"/>
</dbReference>
<dbReference type="InterPro" id="IPR000757">
    <property type="entry name" value="Beta-glucanase-like"/>
</dbReference>
<keyword evidence="2" id="KW-0378">Hydrolase</keyword>
<dbReference type="GO" id="GO:0004553">
    <property type="term" value="F:hydrolase activity, hydrolyzing O-glycosyl compounds"/>
    <property type="evidence" value="ECO:0007669"/>
    <property type="project" value="InterPro"/>
</dbReference>
<dbReference type="CDD" id="cd00413">
    <property type="entry name" value="Glyco_hydrolase_16"/>
    <property type="match status" value="1"/>
</dbReference>
<evidence type="ECO:0000313" key="3">
    <source>
        <dbReference type="Proteomes" id="UP000280726"/>
    </source>
</evidence>
<dbReference type="GO" id="GO:0005975">
    <property type="term" value="P:carbohydrate metabolic process"/>
    <property type="evidence" value="ECO:0007669"/>
    <property type="project" value="InterPro"/>
</dbReference>
<dbReference type="OrthoDB" id="9809583at2"/>
<keyword evidence="3" id="KW-1185">Reference proteome</keyword>
<accession>A0A3N4ZS61</accession>
<dbReference type="Gene3D" id="2.60.120.200">
    <property type="match status" value="1"/>
</dbReference>
<dbReference type="InterPro" id="IPR013320">
    <property type="entry name" value="ConA-like_dom_sf"/>
</dbReference>
<organism evidence="2 3">
    <name type="scientific">Georgenia muralis</name>
    <dbReference type="NCBI Taxonomy" id="154117"/>
    <lineage>
        <taxon>Bacteria</taxon>
        <taxon>Bacillati</taxon>
        <taxon>Actinomycetota</taxon>
        <taxon>Actinomycetes</taxon>
        <taxon>Micrococcales</taxon>
        <taxon>Bogoriellaceae</taxon>
        <taxon>Georgenia</taxon>
    </lineage>
</organism>
<reference evidence="2 3" key="1">
    <citation type="submission" date="2018-11" db="EMBL/GenBank/DDBJ databases">
        <title>Sequencing the genomes of 1000 actinobacteria strains.</title>
        <authorList>
            <person name="Klenk H.-P."/>
        </authorList>
    </citation>
    <scope>NUCLEOTIDE SEQUENCE [LARGE SCALE GENOMIC DNA]</scope>
    <source>
        <strain evidence="2 3">DSM 14418</strain>
    </source>
</reference>
<dbReference type="Proteomes" id="UP000280726">
    <property type="component" value="Unassembled WGS sequence"/>
</dbReference>
<dbReference type="SUPFAM" id="SSF49899">
    <property type="entry name" value="Concanavalin A-like lectins/glucanases"/>
    <property type="match status" value="1"/>
</dbReference>
<evidence type="ECO:0000259" key="1">
    <source>
        <dbReference type="PROSITE" id="PS51762"/>
    </source>
</evidence>
<comment type="caution">
    <text evidence="2">The sequence shown here is derived from an EMBL/GenBank/DDBJ whole genome shotgun (WGS) entry which is preliminary data.</text>
</comment>
<dbReference type="PROSITE" id="PS51762">
    <property type="entry name" value="GH16_2"/>
    <property type="match status" value="1"/>
</dbReference>
<protein>
    <submittedName>
        <fullName evidence="2">Glycosyl hydrolase family 16</fullName>
    </submittedName>
</protein>
<gene>
    <name evidence="2" type="ORF">EDD32_2835</name>
</gene>
<feature type="domain" description="GH16" evidence="1">
    <location>
        <begin position="5"/>
        <end position="268"/>
    </location>
</feature>
<dbReference type="RefSeq" id="WP_123918447.1">
    <property type="nucleotide sequence ID" value="NZ_RKRA01000001.1"/>
</dbReference>
<name>A0A3N4ZS61_9MICO</name>
<proteinExistence type="predicted"/>